<keyword evidence="2" id="KW-1185">Reference proteome</keyword>
<dbReference type="RefSeq" id="XP_013906404.1">
    <property type="nucleotide sequence ID" value="XM_014050950.1"/>
</dbReference>
<proteinExistence type="predicted"/>
<name>A0A0D2MY27_9CHLO</name>
<reference evidence="1 2" key="1">
    <citation type="journal article" date="2013" name="BMC Genomics">
        <title>Reconstruction of the lipid metabolism for the microalga Monoraphidium neglectum from its genome sequence reveals characteristics suitable for biofuel production.</title>
        <authorList>
            <person name="Bogen C."/>
            <person name="Al-Dilaimi A."/>
            <person name="Albersmeier A."/>
            <person name="Wichmann J."/>
            <person name="Grundmann M."/>
            <person name="Rupp O."/>
            <person name="Lauersen K.J."/>
            <person name="Blifernez-Klassen O."/>
            <person name="Kalinowski J."/>
            <person name="Goesmann A."/>
            <person name="Mussgnug J.H."/>
            <person name="Kruse O."/>
        </authorList>
    </citation>
    <scope>NUCLEOTIDE SEQUENCE [LARGE SCALE GENOMIC DNA]</scope>
    <source>
        <strain evidence="1 2">SAG 48.87</strain>
    </source>
</reference>
<dbReference type="Proteomes" id="UP000054498">
    <property type="component" value="Unassembled WGS sequence"/>
</dbReference>
<organism evidence="1 2">
    <name type="scientific">Monoraphidium neglectum</name>
    <dbReference type="NCBI Taxonomy" id="145388"/>
    <lineage>
        <taxon>Eukaryota</taxon>
        <taxon>Viridiplantae</taxon>
        <taxon>Chlorophyta</taxon>
        <taxon>core chlorophytes</taxon>
        <taxon>Chlorophyceae</taxon>
        <taxon>CS clade</taxon>
        <taxon>Sphaeropleales</taxon>
        <taxon>Selenastraceae</taxon>
        <taxon>Monoraphidium</taxon>
    </lineage>
</organism>
<dbReference type="STRING" id="145388.A0A0D2MY27"/>
<evidence type="ECO:0000313" key="2">
    <source>
        <dbReference type="Proteomes" id="UP000054498"/>
    </source>
</evidence>
<dbReference type="EMBL" id="KK100267">
    <property type="protein sequence ID" value="KIZ07385.1"/>
    <property type="molecule type" value="Genomic_DNA"/>
</dbReference>
<dbReference type="OrthoDB" id="537551at2759"/>
<accession>A0A0D2MY27</accession>
<dbReference type="KEGG" id="mng:MNEG_0572"/>
<gene>
    <name evidence="1" type="ORF">MNEG_0572</name>
</gene>
<evidence type="ECO:0000313" key="1">
    <source>
        <dbReference type="EMBL" id="KIZ07385.1"/>
    </source>
</evidence>
<dbReference type="GeneID" id="25726690"/>
<dbReference type="AlphaFoldDB" id="A0A0D2MY27"/>
<sequence length="245" mass="24703">MADLSNHNWVDFNSSDSAIFDVVRGYPSDPGYATYPLLDNRLVPSAPGSANLTLTFGNASTVVAVNVQDTYQPTWPRAGNATDTTLEITANMTGDYTIVFRAVPSAGLDLAGAPPSAADIEGSGAVTLVADAARGPHFYAANATGLTPGTNYTVLLAVRSGLALATGVTALSGALVPDTQPPSFTAAWLVSGGGGANASTGSFSVALDLGLDEPGAVSFAIYGDPACITACNASPNPMLLNTATS</sequence>
<protein>
    <submittedName>
        <fullName evidence="1">Uncharacterized protein</fullName>
    </submittedName>
</protein>